<keyword evidence="6" id="KW-1278">Translocase</keyword>
<evidence type="ECO:0000256" key="6">
    <source>
        <dbReference type="ARBA" id="ARBA00022967"/>
    </source>
</evidence>
<evidence type="ECO:0000256" key="7">
    <source>
        <dbReference type="ARBA" id="ARBA00022989"/>
    </source>
</evidence>
<keyword evidence="3" id="KW-0813">Transport</keyword>
<evidence type="ECO:0000256" key="8">
    <source>
        <dbReference type="ARBA" id="ARBA00023065"/>
    </source>
</evidence>
<evidence type="ECO:0000313" key="10">
    <source>
        <dbReference type="EMBL" id="GMH29830.1"/>
    </source>
</evidence>
<evidence type="ECO:0000256" key="2">
    <source>
        <dbReference type="ARBA" id="ARBA00013242"/>
    </source>
</evidence>
<dbReference type="InterPro" id="IPR004131">
    <property type="entry name" value="PPase-energised_H-pump"/>
</dbReference>
<evidence type="ECO:0000256" key="4">
    <source>
        <dbReference type="ARBA" id="ARBA00022692"/>
    </source>
</evidence>
<sequence length="104" mass="10536">MGLLSIIASSFAIDAYGPISDNADGIAGMASTSHRICDKTDALDAAKNTTSTIGIEIAISSTALMSLALSGAFVSSVSISTIDILGPKVFIGLIVGEMCPYGYS</sequence>
<keyword evidence="7" id="KW-1133">Transmembrane helix</keyword>
<keyword evidence="4" id="KW-0812">Transmembrane</keyword>
<dbReference type="GO" id="GO:0012505">
    <property type="term" value="C:endomembrane system"/>
    <property type="evidence" value="ECO:0007669"/>
    <property type="project" value="UniProtKB-SubCell"/>
</dbReference>
<protein>
    <recommendedName>
        <fullName evidence="2">H(+)-exporting diphosphatase</fullName>
        <ecNumber evidence="2">7.1.3.1</ecNumber>
    </recommendedName>
</protein>
<dbReference type="GO" id="GO:0016020">
    <property type="term" value="C:membrane"/>
    <property type="evidence" value="ECO:0007669"/>
    <property type="project" value="InterPro"/>
</dbReference>
<evidence type="ECO:0000256" key="1">
    <source>
        <dbReference type="ARBA" id="ARBA00004127"/>
    </source>
</evidence>
<dbReference type="Proteomes" id="UP001279734">
    <property type="component" value="Unassembled WGS sequence"/>
</dbReference>
<evidence type="ECO:0000256" key="5">
    <source>
        <dbReference type="ARBA" id="ARBA00022842"/>
    </source>
</evidence>
<dbReference type="EMBL" id="BSYO01000037">
    <property type="protein sequence ID" value="GMH29830.1"/>
    <property type="molecule type" value="Genomic_DNA"/>
</dbReference>
<comment type="caution">
    <text evidence="10">The sequence shown here is derived from an EMBL/GenBank/DDBJ whole genome shotgun (WGS) entry which is preliminary data.</text>
</comment>
<dbReference type="EC" id="7.1.3.1" evidence="2"/>
<dbReference type="PANTHER" id="PTHR31998">
    <property type="entry name" value="K(+)-INSENSITIVE PYROPHOSPHATE-ENERGIZED PROTON PUMP"/>
    <property type="match status" value="1"/>
</dbReference>
<keyword evidence="9" id="KW-0472">Membrane</keyword>
<dbReference type="AlphaFoldDB" id="A0AAD3THT6"/>
<comment type="subcellular location">
    <subcellularLocation>
        <location evidence="1">Endomembrane system</location>
        <topology evidence="1">Multi-pass membrane protein</topology>
    </subcellularLocation>
</comment>
<evidence type="ECO:0000256" key="9">
    <source>
        <dbReference type="ARBA" id="ARBA00023136"/>
    </source>
</evidence>
<name>A0AAD3THT6_NEPGR</name>
<keyword evidence="8" id="KW-0406">Ion transport</keyword>
<dbReference type="GO" id="GO:0004427">
    <property type="term" value="F:inorganic diphosphate phosphatase activity"/>
    <property type="evidence" value="ECO:0007669"/>
    <property type="project" value="InterPro"/>
</dbReference>
<proteinExistence type="predicted"/>
<evidence type="ECO:0000313" key="11">
    <source>
        <dbReference type="Proteomes" id="UP001279734"/>
    </source>
</evidence>
<keyword evidence="11" id="KW-1185">Reference proteome</keyword>
<evidence type="ECO:0000256" key="3">
    <source>
        <dbReference type="ARBA" id="ARBA00022448"/>
    </source>
</evidence>
<organism evidence="10 11">
    <name type="scientific">Nepenthes gracilis</name>
    <name type="common">Slender pitcher plant</name>
    <dbReference type="NCBI Taxonomy" id="150966"/>
    <lineage>
        <taxon>Eukaryota</taxon>
        <taxon>Viridiplantae</taxon>
        <taxon>Streptophyta</taxon>
        <taxon>Embryophyta</taxon>
        <taxon>Tracheophyta</taxon>
        <taxon>Spermatophyta</taxon>
        <taxon>Magnoliopsida</taxon>
        <taxon>eudicotyledons</taxon>
        <taxon>Gunneridae</taxon>
        <taxon>Pentapetalae</taxon>
        <taxon>Caryophyllales</taxon>
        <taxon>Nepenthaceae</taxon>
        <taxon>Nepenthes</taxon>
    </lineage>
</organism>
<dbReference type="GO" id="GO:0009678">
    <property type="term" value="F:diphosphate hydrolysis-driven proton transmembrane transporter activity"/>
    <property type="evidence" value="ECO:0007669"/>
    <property type="project" value="UniProtKB-EC"/>
</dbReference>
<gene>
    <name evidence="10" type="ORF">Nepgr_031673</name>
</gene>
<dbReference type="Pfam" id="PF03030">
    <property type="entry name" value="H_PPase"/>
    <property type="match status" value="1"/>
</dbReference>
<accession>A0AAD3THT6</accession>
<keyword evidence="5" id="KW-0460">Magnesium</keyword>
<reference evidence="10" key="1">
    <citation type="submission" date="2023-05" db="EMBL/GenBank/DDBJ databases">
        <title>Nepenthes gracilis genome sequencing.</title>
        <authorList>
            <person name="Fukushima K."/>
        </authorList>
    </citation>
    <scope>NUCLEOTIDE SEQUENCE</scope>
    <source>
        <strain evidence="10">SING2019-196</strain>
    </source>
</reference>